<evidence type="ECO:0000313" key="17">
    <source>
        <dbReference type="RefSeq" id="XP_055864125.1"/>
    </source>
</evidence>
<keyword evidence="3" id="KW-0121">Carboxypeptidase</keyword>
<feature type="active site" description="Proton donor/acceptor" evidence="9">
    <location>
        <position position="294"/>
    </location>
</feature>
<evidence type="ECO:0000313" key="12">
    <source>
        <dbReference type="Proteomes" id="UP001165740"/>
    </source>
</evidence>
<evidence type="ECO:0000259" key="11">
    <source>
        <dbReference type="PROSITE" id="PS52035"/>
    </source>
</evidence>
<dbReference type="RefSeq" id="XP_055864120.1">
    <property type="nucleotide sequence ID" value="XM_056008145.1"/>
</dbReference>
<dbReference type="GO" id="GO:0008270">
    <property type="term" value="F:zinc ion binding"/>
    <property type="evidence" value="ECO:0007669"/>
    <property type="project" value="InterPro"/>
</dbReference>
<protein>
    <submittedName>
        <fullName evidence="13 14">Carboxypeptidase D-like</fullName>
    </submittedName>
</protein>
<keyword evidence="6" id="KW-0378">Hydrolase</keyword>
<evidence type="ECO:0000313" key="16">
    <source>
        <dbReference type="RefSeq" id="XP_055864123.1"/>
    </source>
</evidence>
<dbReference type="PROSITE" id="PS00133">
    <property type="entry name" value="CARBOXYPEPT_ZN_2"/>
    <property type="match status" value="1"/>
</dbReference>
<feature type="domain" description="Peptidase M14" evidence="11">
    <location>
        <begin position="34"/>
        <end position="324"/>
    </location>
</feature>
<dbReference type="CDD" id="cd11308">
    <property type="entry name" value="Peptidase_M14NE-CP-C_like"/>
    <property type="match status" value="1"/>
</dbReference>
<comment type="cofactor">
    <cofactor evidence="1">
        <name>Zn(2+)</name>
        <dbReference type="ChEBI" id="CHEBI:29105"/>
    </cofactor>
</comment>
<dbReference type="SMART" id="SM00631">
    <property type="entry name" value="Zn_pept"/>
    <property type="match status" value="1"/>
</dbReference>
<evidence type="ECO:0000313" key="18">
    <source>
        <dbReference type="RefSeq" id="XP_055864126.1"/>
    </source>
</evidence>
<dbReference type="InterPro" id="IPR050753">
    <property type="entry name" value="Peptidase_M14_domain"/>
</dbReference>
<feature type="chain" id="PRO_5044702398" evidence="10">
    <location>
        <begin position="23"/>
        <end position="413"/>
    </location>
</feature>
<dbReference type="InterPro" id="IPR057247">
    <property type="entry name" value="CARBOXYPEPT_ZN_2"/>
</dbReference>
<keyword evidence="10" id="KW-0732">Signal</keyword>
<evidence type="ECO:0000256" key="6">
    <source>
        <dbReference type="ARBA" id="ARBA00022801"/>
    </source>
</evidence>
<accession>A0A9W2YN38</accession>
<dbReference type="RefSeq" id="XP_055864122.1">
    <property type="nucleotide sequence ID" value="XM_056008147.1"/>
</dbReference>
<dbReference type="OrthoDB" id="10249045at2759"/>
<evidence type="ECO:0000313" key="15">
    <source>
        <dbReference type="RefSeq" id="XP_055864122.1"/>
    </source>
</evidence>
<dbReference type="GeneID" id="106060038"/>
<dbReference type="Gene3D" id="2.60.40.1120">
    <property type="entry name" value="Carboxypeptidase-like, regulatory domain"/>
    <property type="match status" value="1"/>
</dbReference>
<dbReference type="PANTHER" id="PTHR11532:SF57">
    <property type="entry name" value="CARBOXYPEPTIDASE D, B"/>
    <property type="match status" value="1"/>
</dbReference>
<evidence type="ECO:0000256" key="3">
    <source>
        <dbReference type="ARBA" id="ARBA00022645"/>
    </source>
</evidence>
<dbReference type="Proteomes" id="UP001165740">
    <property type="component" value="Chromosome 13"/>
</dbReference>
<evidence type="ECO:0000256" key="4">
    <source>
        <dbReference type="ARBA" id="ARBA00022670"/>
    </source>
</evidence>
<dbReference type="RefSeq" id="XP_055864125.1">
    <property type="nucleotide sequence ID" value="XM_056008150.1"/>
</dbReference>
<evidence type="ECO:0000313" key="13">
    <source>
        <dbReference type="RefSeq" id="XP_055864120.1"/>
    </source>
</evidence>
<dbReference type="RefSeq" id="XP_055864121.1">
    <property type="nucleotide sequence ID" value="XM_056008146.1"/>
</dbReference>
<dbReference type="RefSeq" id="XP_055864123.1">
    <property type="nucleotide sequence ID" value="XM_056008148.1"/>
</dbReference>
<keyword evidence="7" id="KW-0862">Zinc</keyword>
<dbReference type="GO" id="GO:0016485">
    <property type="term" value="P:protein processing"/>
    <property type="evidence" value="ECO:0007669"/>
    <property type="project" value="TreeGrafter"/>
</dbReference>
<gene>
    <name evidence="13 14 15 16 17 18" type="primary">LOC106060038</name>
</gene>
<dbReference type="SUPFAM" id="SSF49464">
    <property type="entry name" value="Carboxypeptidase regulatory domain-like"/>
    <property type="match status" value="1"/>
</dbReference>
<dbReference type="InterPro" id="IPR008969">
    <property type="entry name" value="CarboxyPept-like_regulatory"/>
</dbReference>
<evidence type="ECO:0000256" key="8">
    <source>
        <dbReference type="ARBA" id="ARBA00023180"/>
    </source>
</evidence>
<dbReference type="GO" id="GO:0004181">
    <property type="term" value="F:metallocarboxypeptidase activity"/>
    <property type="evidence" value="ECO:0007669"/>
    <property type="project" value="InterPro"/>
</dbReference>
<dbReference type="FunFam" id="2.60.40.1120:FF:000004">
    <property type="entry name" value="Carboxypeptidase E"/>
    <property type="match status" value="1"/>
</dbReference>
<evidence type="ECO:0000256" key="9">
    <source>
        <dbReference type="PROSITE-ProRule" id="PRU01379"/>
    </source>
</evidence>
<dbReference type="GO" id="GO:0006518">
    <property type="term" value="P:peptide metabolic process"/>
    <property type="evidence" value="ECO:0007669"/>
    <property type="project" value="TreeGrafter"/>
</dbReference>
<keyword evidence="8" id="KW-0325">Glycoprotein</keyword>
<name>A0A9W2YN38_BIOGL</name>
<keyword evidence="12" id="KW-1185">Reference proteome</keyword>
<dbReference type="PANTHER" id="PTHR11532">
    <property type="entry name" value="PROTEASE M14 CARBOXYPEPTIDASE"/>
    <property type="match status" value="1"/>
</dbReference>
<feature type="signal peptide" evidence="10">
    <location>
        <begin position="1"/>
        <end position="22"/>
    </location>
</feature>
<dbReference type="Pfam" id="PF13620">
    <property type="entry name" value="CarboxypepD_reg"/>
    <property type="match status" value="1"/>
</dbReference>
<keyword evidence="5" id="KW-0479">Metal-binding</keyword>
<dbReference type="FunFam" id="3.40.630.10:FF:000020">
    <property type="entry name" value="Carboxypeptidase D"/>
    <property type="match status" value="1"/>
</dbReference>
<dbReference type="SUPFAM" id="SSF53187">
    <property type="entry name" value="Zn-dependent exopeptidases"/>
    <property type="match status" value="1"/>
</dbReference>
<evidence type="ECO:0000313" key="14">
    <source>
        <dbReference type="RefSeq" id="XP_055864121.1"/>
    </source>
</evidence>
<dbReference type="InterPro" id="IPR000834">
    <property type="entry name" value="Peptidase_M14"/>
</dbReference>
<organism evidence="12 16">
    <name type="scientific">Biomphalaria glabrata</name>
    <name type="common">Bloodfluke planorb</name>
    <name type="synonym">Freshwater snail</name>
    <dbReference type="NCBI Taxonomy" id="6526"/>
    <lineage>
        <taxon>Eukaryota</taxon>
        <taxon>Metazoa</taxon>
        <taxon>Spiralia</taxon>
        <taxon>Lophotrochozoa</taxon>
        <taxon>Mollusca</taxon>
        <taxon>Gastropoda</taxon>
        <taxon>Heterobranchia</taxon>
        <taxon>Euthyneura</taxon>
        <taxon>Panpulmonata</taxon>
        <taxon>Hygrophila</taxon>
        <taxon>Lymnaeoidea</taxon>
        <taxon>Planorbidae</taxon>
        <taxon>Biomphalaria</taxon>
    </lineage>
</organism>
<evidence type="ECO:0000256" key="1">
    <source>
        <dbReference type="ARBA" id="ARBA00001947"/>
    </source>
</evidence>
<dbReference type="PROSITE" id="PS52035">
    <property type="entry name" value="PEPTIDASE_M14"/>
    <property type="match status" value="1"/>
</dbReference>
<evidence type="ECO:0000256" key="10">
    <source>
        <dbReference type="SAM" id="SignalP"/>
    </source>
</evidence>
<evidence type="ECO:0000256" key="5">
    <source>
        <dbReference type="ARBA" id="ARBA00022723"/>
    </source>
</evidence>
<dbReference type="PRINTS" id="PR00765">
    <property type="entry name" value="CRBOXYPTASEA"/>
</dbReference>
<dbReference type="Gene3D" id="3.40.630.10">
    <property type="entry name" value="Zn peptidases"/>
    <property type="match status" value="1"/>
</dbReference>
<proteinExistence type="inferred from homology"/>
<comment type="similarity">
    <text evidence="2 9">Belongs to the peptidase M14 family.</text>
</comment>
<dbReference type="OMA" id="NIDHEIR"/>
<dbReference type="GO" id="GO:0005615">
    <property type="term" value="C:extracellular space"/>
    <property type="evidence" value="ECO:0007669"/>
    <property type="project" value="TreeGrafter"/>
</dbReference>
<dbReference type="RefSeq" id="XP_055864126.1">
    <property type="nucleotide sequence ID" value="XM_056008151.1"/>
</dbReference>
<evidence type="ECO:0000256" key="7">
    <source>
        <dbReference type="ARBA" id="ARBA00022833"/>
    </source>
</evidence>
<reference evidence="13 14" key="1">
    <citation type="submission" date="2025-04" db="UniProtKB">
        <authorList>
            <consortium name="RefSeq"/>
        </authorList>
    </citation>
    <scope>IDENTIFICATION</scope>
</reference>
<keyword evidence="4" id="KW-0645">Protease</keyword>
<dbReference type="InterPro" id="IPR057246">
    <property type="entry name" value="CARBOXYPEPT_ZN_1"/>
</dbReference>
<dbReference type="PROSITE" id="PS00132">
    <property type="entry name" value="CARBOXYPEPT_ZN_1"/>
    <property type="match status" value="1"/>
</dbReference>
<dbReference type="AlphaFoldDB" id="A0A9W2YN38"/>
<sequence>MSTYAMIGTLVFLLSMWSSVRSATLVNFESPMDRYHSYTELQAFLGQLAKDYPNLARVYDVGTSVEGRKLTVIQISDRVREREIGEPKFKLVGNMHGNEAVGRELLLHLAKYLLENYGRDSRVTNLVDSTDIHLMPSMNPDGFEIAQEGDCTGLTGRANKNNVDLNRNFPDQFWPTGNVQKETLAVMNWITNAMPNFVLSANLHGGSLVANYPYDDHQYKDISAGVYSASPDDATFKALAKSYSYSHPTMHYGRQCNGDNFLDGITNGANWYTVAGGMQDFNYLKSNTFEITLEVSCCKYPNKNQLPNFWKENKEALLNYMEQTHIGVKGIVKTASGSPVANASVKVSGINHVVRTSDQGEYWRLLTPGNYQITFTAPGYVPVVKDVVVSKGPAQVLNVTLGSNVNKGIMTMK</sequence>
<evidence type="ECO:0000256" key="2">
    <source>
        <dbReference type="ARBA" id="ARBA00005988"/>
    </source>
</evidence>
<dbReference type="Pfam" id="PF00246">
    <property type="entry name" value="Peptidase_M14"/>
    <property type="match status" value="1"/>
</dbReference>